<feature type="binding site" evidence="3">
    <location>
        <position position="131"/>
    </location>
    <ligand>
        <name>GTP</name>
        <dbReference type="ChEBI" id="CHEBI:37565"/>
    </ligand>
</feature>
<feature type="binding site" evidence="4">
    <location>
        <position position="92"/>
    </location>
    <ligand>
        <name>Mg(2+)</name>
        <dbReference type="ChEBI" id="CHEBI:18420"/>
    </ligand>
</feature>
<feature type="region of interest" description="Disordered" evidence="5">
    <location>
        <begin position="1"/>
        <end position="37"/>
    </location>
</feature>
<feature type="binding site" evidence="4">
    <location>
        <position position="109"/>
    </location>
    <ligand>
        <name>Mg(2+)</name>
        <dbReference type="ChEBI" id="CHEBI:18420"/>
    </ligand>
</feature>
<organism evidence="6 7">
    <name type="scientific">Olpidium bornovanus</name>
    <dbReference type="NCBI Taxonomy" id="278681"/>
    <lineage>
        <taxon>Eukaryota</taxon>
        <taxon>Fungi</taxon>
        <taxon>Fungi incertae sedis</taxon>
        <taxon>Olpidiomycota</taxon>
        <taxon>Olpidiomycotina</taxon>
        <taxon>Olpidiomycetes</taxon>
        <taxon>Olpidiales</taxon>
        <taxon>Olpidiaceae</taxon>
        <taxon>Olpidium</taxon>
    </lineage>
</organism>
<dbReference type="GO" id="GO:0005525">
    <property type="term" value="F:GTP binding"/>
    <property type="evidence" value="ECO:0007669"/>
    <property type="project" value="UniProtKB-KW"/>
</dbReference>
<dbReference type="OrthoDB" id="2011769at2759"/>
<feature type="binding site" evidence="3">
    <location>
        <begin position="85"/>
        <end position="92"/>
    </location>
    <ligand>
        <name>GTP</name>
        <dbReference type="ChEBI" id="CHEBI:37565"/>
    </ligand>
</feature>
<accession>A0A8H7ZSZ5</accession>
<name>A0A8H7ZSZ5_9FUNG</name>
<evidence type="ECO:0000256" key="3">
    <source>
        <dbReference type="PIRSR" id="PIRSR606689-1"/>
    </source>
</evidence>
<feature type="non-terminal residue" evidence="6">
    <location>
        <position position="1"/>
    </location>
</feature>
<dbReference type="GO" id="GO:0046872">
    <property type="term" value="F:metal ion binding"/>
    <property type="evidence" value="ECO:0007669"/>
    <property type="project" value="UniProtKB-KW"/>
</dbReference>
<sequence>VGRGKGGVAAGEDDDDGQGDGGSGGEPGGAGGRHCKRGVARRSGAAAVCDVGRTGDETQGIDRGILSLLRKLRRTEREIRILLLGLDNAGKTSILKRLTSEEITEVKPTQGFNVKSLQQDGFKMNVWDIGGGFSR</sequence>
<dbReference type="EMBL" id="JAEFCI010008104">
    <property type="protein sequence ID" value="KAG5458670.1"/>
    <property type="molecule type" value="Genomic_DNA"/>
</dbReference>
<reference evidence="6 7" key="1">
    <citation type="journal article" name="Sci. Rep.">
        <title>Genome-scale phylogenetic analyses confirm Olpidium as the closest living zoosporic fungus to the non-flagellated, terrestrial fungi.</title>
        <authorList>
            <person name="Chang Y."/>
            <person name="Rochon D."/>
            <person name="Sekimoto S."/>
            <person name="Wang Y."/>
            <person name="Chovatia M."/>
            <person name="Sandor L."/>
            <person name="Salamov A."/>
            <person name="Grigoriev I.V."/>
            <person name="Stajich J.E."/>
            <person name="Spatafora J.W."/>
        </authorList>
    </citation>
    <scope>NUCLEOTIDE SEQUENCE [LARGE SCALE GENOMIC DNA]</scope>
    <source>
        <strain evidence="6">S191</strain>
    </source>
</reference>
<keyword evidence="1 3" id="KW-0547">Nucleotide-binding</keyword>
<feature type="compositionally biased region" description="Gly residues" evidence="5">
    <location>
        <begin position="19"/>
        <end position="32"/>
    </location>
</feature>
<gene>
    <name evidence="6" type="ORF">BJ554DRAFT_1063</name>
</gene>
<keyword evidence="4" id="KW-0479">Metal-binding</keyword>
<evidence type="ECO:0000313" key="6">
    <source>
        <dbReference type="EMBL" id="KAG5458670.1"/>
    </source>
</evidence>
<dbReference type="SUPFAM" id="SSF52540">
    <property type="entry name" value="P-loop containing nucleoside triphosphate hydrolases"/>
    <property type="match status" value="1"/>
</dbReference>
<keyword evidence="7" id="KW-1185">Reference proteome</keyword>
<protein>
    <submittedName>
        <fullName evidence="6">ADP-ribosylation factor family-domain-containing protein</fullName>
    </submittedName>
</protein>
<keyword evidence="2 3" id="KW-0342">GTP-binding</keyword>
<dbReference type="Pfam" id="PF00025">
    <property type="entry name" value="Arf"/>
    <property type="match status" value="1"/>
</dbReference>
<evidence type="ECO:0000313" key="7">
    <source>
        <dbReference type="Proteomes" id="UP000673691"/>
    </source>
</evidence>
<dbReference type="InterPro" id="IPR006689">
    <property type="entry name" value="Small_GTPase_ARF/SAR"/>
</dbReference>
<dbReference type="PANTHER" id="PTHR45697">
    <property type="entry name" value="ADP-RIBOSYLATION FACTOR-LIKE PROTEIN 2-RELATED"/>
    <property type="match status" value="1"/>
</dbReference>
<keyword evidence="4" id="KW-0460">Magnesium</keyword>
<feature type="non-terminal residue" evidence="6">
    <location>
        <position position="135"/>
    </location>
</feature>
<comment type="caution">
    <text evidence="6">The sequence shown here is derived from an EMBL/GenBank/DDBJ whole genome shotgun (WGS) entry which is preliminary data.</text>
</comment>
<dbReference type="PRINTS" id="PR00328">
    <property type="entry name" value="SAR1GTPBP"/>
</dbReference>
<proteinExistence type="predicted"/>
<evidence type="ECO:0000256" key="4">
    <source>
        <dbReference type="PIRSR" id="PIRSR606689-2"/>
    </source>
</evidence>
<evidence type="ECO:0000256" key="5">
    <source>
        <dbReference type="SAM" id="MobiDB-lite"/>
    </source>
</evidence>
<evidence type="ECO:0000256" key="2">
    <source>
        <dbReference type="ARBA" id="ARBA00023134"/>
    </source>
</evidence>
<dbReference type="GO" id="GO:0003924">
    <property type="term" value="F:GTPase activity"/>
    <property type="evidence" value="ECO:0007669"/>
    <property type="project" value="InterPro"/>
</dbReference>
<dbReference type="InterPro" id="IPR044612">
    <property type="entry name" value="ARL2/3"/>
</dbReference>
<dbReference type="Proteomes" id="UP000673691">
    <property type="component" value="Unassembled WGS sequence"/>
</dbReference>
<dbReference type="InterPro" id="IPR027417">
    <property type="entry name" value="P-loop_NTPase"/>
</dbReference>
<dbReference type="AlphaFoldDB" id="A0A8H7ZSZ5"/>
<evidence type="ECO:0000256" key="1">
    <source>
        <dbReference type="ARBA" id="ARBA00022741"/>
    </source>
</evidence>
<dbReference type="Gene3D" id="3.40.50.300">
    <property type="entry name" value="P-loop containing nucleotide triphosphate hydrolases"/>
    <property type="match status" value="1"/>
</dbReference>